<evidence type="ECO:0000313" key="4">
    <source>
        <dbReference type="Proteomes" id="UP000054761"/>
    </source>
</evidence>
<dbReference type="OrthoDB" id="9780160at2"/>
<accession>A0A0W0V2G9</accession>
<proteinExistence type="predicted"/>
<dbReference type="PANTHER" id="PTHR43298:SF2">
    <property type="entry name" value="FMN_FAD EXPORTER YEEO-RELATED"/>
    <property type="match status" value="1"/>
</dbReference>
<keyword evidence="1" id="KW-0813">Transport</keyword>
<protein>
    <submittedName>
        <fullName evidence="3">MATE efflux family protein</fullName>
    </submittedName>
</protein>
<dbReference type="RefSeq" id="WP_058502807.1">
    <property type="nucleotide sequence ID" value="NZ_CAAAJA010000011.1"/>
</dbReference>
<keyword evidence="2" id="KW-0812">Transmembrane</keyword>
<comment type="caution">
    <text evidence="3">The sequence shown here is derived from an EMBL/GenBank/DDBJ whole genome shotgun (WGS) entry which is preliminary data.</text>
</comment>
<dbReference type="GO" id="GO:0005886">
    <property type="term" value="C:plasma membrane"/>
    <property type="evidence" value="ECO:0007669"/>
    <property type="project" value="TreeGrafter"/>
</dbReference>
<evidence type="ECO:0000256" key="2">
    <source>
        <dbReference type="SAM" id="Phobius"/>
    </source>
</evidence>
<dbReference type="InterPro" id="IPR050222">
    <property type="entry name" value="MATE_MdtK"/>
</dbReference>
<feature type="transmembrane region" description="Helical" evidence="2">
    <location>
        <begin position="192"/>
        <end position="214"/>
    </location>
</feature>
<dbReference type="GO" id="GO:0015297">
    <property type="term" value="F:antiporter activity"/>
    <property type="evidence" value="ECO:0007669"/>
    <property type="project" value="InterPro"/>
</dbReference>
<feature type="transmembrane region" description="Helical" evidence="2">
    <location>
        <begin position="161"/>
        <end position="180"/>
    </location>
</feature>
<feature type="transmembrane region" description="Helical" evidence="2">
    <location>
        <begin position="397"/>
        <end position="417"/>
    </location>
</feature>
<dbReference type="PATRIC" id="fig|454.4.peg.2761"/>
<dbReference type="EMBL" id="LNYH01000149">
    <property type="protein sequence ID" value="KTD14296.1"/>
    <property type="molecule type" value="Genomic_DNA"/>
</dbReference>
<organism evidence="3 4">
    <name type="scientific">Legionella israelensis</name>
    <dbReference type="NCBI Taxonomy" id="454"/>
    <lineage>
        <taxon>Bacteria</taxon>
        <taxon>Pseudomonadati</taxon>
        <taxon>Pseudomonadota</taxon>
        <taxon>Gammaproteobacteria</taxon>
        <taxon>Legionellales</taxon>
        <taxon>Legionellaceae</taxon>
        <taxon>Legionella</taxon>
    </lineage>
</organism>
<dbReference type="AlphaFoldDB" id="A0A0W0V2G9"/>
<sequence>MRQLLQRVKTLSVFALPISITGVVNILTNFIAMVFIAGLGMEQVAAATLATSTYITIFVTATSVLYSISILIGYSFVDAQEKAAEEIGELFRSSLWVSLFLAIPTSLLLWFGSDLLLFFGQKKSLAQLTTVYFHFAAFSVLPSLIAMSIAQFYIGIGRPRFGLFSSLLRLPFAVFFSYAFIRGHFGFPKLDIGGMTCANLIVQILYCISILIFMRFSTKLQQYQLFSHGLRFNRKVIQNILFIGVPIGIQFGGELLVMTIMTYLMSYFGTVPLAASQVVSQFGLVSIMMILGITQAGSVLVSGAHRQNNTGLIKQYSQATQIIILFFFLFVSWLFYFFHDVFLNLFFDVSLPENQLFKHYTLVFFVIMLLTMYFDAIRNAFSAVLRGMHDSKTPMHIGLICLWLVSLPCAYFVAFVLKFGAVGLQAGFISGFLLANFLLLYRINRKIPKNNFDSSER</sequence>
<feature type="transmembrane region" description="Helical" evidence="2">
    <location>
        <begin position="278"/>
        <end position="301"/>
    </location>
</feature>
<dbReference type="Pfam" id="PF01554">
    <property type="entry name" value="MatE"/>
    <property type="match status" value="2"/>
</dbReference>
<name>A0A0W0V2G9_9GAMM</name>
<keyword evidence="2" id="KW-1133">Transmembrane helix</keyword>
<dbReference type="InterPro" id="IPR002528">
    <property type="entry name" value="MATE_fam"/>
</dbReference>
<reference evidence="3 4" key="1">
    <citation type="submission" date="2015-11" db="EMBL/GenBank/DDBJ databases">
        <title>Genomic analysis of 38 Legionella species identifies large and diverse effector repertoires.</title>
        <authorList>
            <person name="Burstein D."/>
            <person name="Amaro F."/>
            <person name="Zusman T."/>
            <person name="Lifshitz Z."/>
            <person name="Cohen O."/>
            <person name="Gilbert J.A."/>
            <person name="Pupko T."/>
            <person name="Shuman H.A."/>
            <person name="Segal G."/>
        </authorList>
    </citation>
    <scope>NUCLEOTIDE SEQUENCE [LARGE SCALE GENOMIC DNA]</scope>
    <source>
        <strain evidence="3 4">Bercovier 4</strain>
    </source>
</reference>
<feature type="transmembrane region" description="Helical" evidence="2">
    <location>
        <begin position="95"/>
        <end position="119"/>
    </location>
</feature>
<feature type="transmembrane region" description="Helical" evidence="2">
    <location>
        <begin position="423"/>
        <end position="441"/>
    </location>
</feature>
<dbReference type="PANTHER" id="PTHR43298">
    <property type="entry name" value="MULTIDRUG RESISTANCE PROTEIN NORM-RELATED"/>
    <property type="match status" value="1"/>
</dbReference>
<feature type="transmembrane region" description="Helical" evidence="2">
    <location>
        <begin position="240"/>
        <end position="266"/>
    </location>
</feature>
<dbReference type="STRING" id="454.Lisr_2524"/>
<evidence type="ECO:0000256" key="1">
    <source>
        <dbReference type="ARBA" id="ARBA00022448"/>
    </source>
</evidence>
<dbReference type="Proteomes" id="UP000054761">
    <property type="component" value="Unassembled WGS sequence"/>
</dbReference>
<evidence type="ECO:0000313" key="3">
    <source>
        <dbReference type="EMBL" id="KTD14296.1"/>
    </source>
</evidence>
<feature type="transmembrane region" description="Helical" evidence="2">
    <location>
        <begin position="53"/>
        <end position="74"/>
    </location>
</feature>
<gene>
    <name evidence="3" type="ORF">Lisr_2524</name>
</gene>
<feature type="transmembrane region" description="Helical" evidence="2">
    <location>
        <begin position="359"/>
        <end position="376"/>
    </location>
</feature>
<keyword evidence="4" id="KW-1185">Reference proteome</keyword>
<keyword evidence="2" id="KW-0472">Membrane</keyword>
<dbReference type="GO" id="GO:0042910">
    <property type="term" value="F:xenobiotic transmembrane transporter activity"/>
    <property type="evidence" value="ECO:0007669"/>
    <property type="project" value="InterPro"/>
</dbReference>
<feature type="transmembrane region" description="Helical" evidence="2">
    <location>
        <begin position="322"/>
        <end position="339"/>
    </location>
</feature>
<feature type="transmembrane region" description="Helical" evidence="2">
    <location>
        <begin position="12"/>
        <end position="41"/>
    </location>
</feature>
<feature type="transmembrane region" description="Helical" evidence="2">
    <location>
        <begin position="131"/>
        <end position="154"/>
    </location>
</feature>